<proteinExistence type="predicted"/>
<accession>A0A6G4DCL2</accession>
<dbReference type="Proteomes" id="UP000785180">
    <property type="component" value="Unassembled WGS sequence"/>
</dbReference>
<name>A0A6G4DCL2_CLOBO</name>
<evidence type="ECO:0000313" key="2">
    <source>
        <dbReference type="EMBL" id="NFU61073.1"/>
    </source>
</evidence>
<organism evidence="1">
    <name type="scientific">Clostridium botulinum</name>
    <dbReference type="NCBI Taxonomy" id="1491"/>
    <lineage>
        <taxon>Bacteria</taxon>
        <taxon>Bacillati</taxon>
        <taxon>Bacillota</taxon>
        <taxon>Clostridia</taxon>
        <taxon>Eubacteriales</taxon>
        <taxon>Clostridiaceae</taxon>
        <taxon>Clostridium</taxon>
    </lineage>
</organism>
<reference evidence="1" key="1">
    <citation type="submission" date="2019-04" db="EMBL/GenBank/DDBJ databases">
        <title>Genome sequencing of Clostridium botulinum Groups I-IV and Clostridium butyricum.</title>
        <authorList>
            <person name="Brunt J."/>
            <person name="Van Vliet A.H.M."/>
            <person name="Stringer S.C."/>
            <person name="Carter A.T."/>
            <person name="Peck M.W."/>
        </authorList>
    </citation>
    <scope>NUCLEOTIDE SEQUENCE</scope>
    <source>
        <strain evidence="2">7221C</strain>
        <strain evidence="1">Colworth BL165</strain>
    </source>
</reference>
<dbReference type="EMBL" id="SWNS01000030">
    <property type="protein sequence ID" value="NFD88676.1"/>
    <property type="molecule type" value="Genomic_DNA"/>
</dbReference>
<dbReference type="EMBL" id="SXDK01000039">
    <property type="protein sequence ID" value="NFU61073.1"/>
    <property type="molecule type" value="Genomic_DNA"/>
</dbReference>
<evidence type="ECO:0000313" key="1">
    <source>
        <dbReference type="EMBL" id="NFD88676.1"/>
    </source>
</evidence>
<gene>
    <name evidence="1" type="ORF">FCV13_11870</name>
    <name evidence="2" type="ORF">FDF67_13095</name>
</gene>
<dbReference type="AlphaFoldDB" id="A0A6G4DCL2"/>
<sequence length="225" mass="26163">MKINKDYKSTTLTEFKKLVADYENLQGEEGSLQDYISTIDWFNFMCDNETNFIAMQNGDVYINTKDWDIDNTHSFKDVVAYEIYSDKLITHRLNGNSIYNKAYNLHGEDKEKCMGSSNRKVIKDNKYIIKAKEILDKYNALGNIGDSIDLSNTIKQYAKINKIQLKCNKQGNKFYLSTSNIQQILDTRDILAYELNNSELYTVRFSTDSFSKYKLDSKLHSTYLS</sequence>
<protein>
    <submittedName>
        <fullName evidence="1">Uncharacterized protein</fullName>
    </submittedName>
</protein>
<comment type="caution">
    <text evidence="1">The sequence shown here is derived from an EMBL/GenBank/DDBJ whole genome shotgun (WGS) entry which is preliminary data.</text>
</comment>